<feature type="region of interest" description="Disordered" evidence="2">
    <location>
        <begin position="47"/>
        <end position="86"/>
    </location>
</feature>
<dbReference type="EMBL" id="JADCTT010000002">
    <property type="protein sequence ID" value="KAF9757619.1"/>
    <property type="molecule type" value="Genomic_DNA"/>
</dbReference>
<evidence type="ECO:0000313" key="3">
    <source>
        <dbReference type="EMBL" id="KAF9757619.1"/>
    </source>
</evidence>
<keyword evidence="1" id="KW-0539">Nucleus</keyword>
<comment type="similarity">
    <text evidence="1">Belongs to the Mediator complex subunit 17 family.</text>
</comment>
<comment type="caution">
    <text evidence="3">The sequence shown here is derived from an EMBL/GenBank/DDBJ whole genome shotgun (WGS) entry which is preliminary data.</text>
</comment>
<dbReference type="Gene3D" id="6.10.250.2620">
    <property type="match status" value="1"/>
</dbReference>
<comment type="function">
    <text evidence="1">Component of the Mediator complex, a coactivator involved in the regulated transcription of nearly all RNA polymerase II-dependent genes. Mediator functions as a bridge to convey information from gene-specific regulatory proteins to the basal RNA polymerase II transcription machinery. Mediator is recruited to promoters by direct interactions with regulatory proteins and serves as a scaffold for the assembly of a functional preinitiation complex with RNA polymerase II and the general transcription factors.</text>
</comment>
<dbReference type="GO" id="GO:0016592">
    <property type="term" value="C:mediator complex"/>
    <property type="evidence" value="ECO:0007669"/>
    <property type="project" value="InterPro"/>
</dbReference>
<reference evidence="3" key="1">
    <citation type="submission" date="2020-10" db="EMBL/GenBank/DDBJ databases">
        <title>High-Quality Genome Resource of Clonostachys rosea strain S41 by Oxford Nanopore Long-Read Sequencing.</title>
        <authorList>
            <person name="Wang H."/>
        </authorList>
    </citation>
    <scope>NUCLEOTIDE SEQUENCE</scope>
    <source>
        <strain evidence="3">S41</strain>
    </source>
</reference>
<feature type="compositionally biased region" description="Acidic residues" evidence="2">
    <location>
        <begin position="60"/>
        <end position="80"/>
    </location>
</feature>
<dbReference type="GO" id="GO:0006357">
    <property type="term" value="P:regulation of transcription by RNA polymerase II"/>
    <property type="evidence" value="ECO:0007669"/>
    <property type="project" value="InterPro"/>
</dbReference>
<comment type="subunit">
    <text evidence="1">Component of the Mediator complex.</text>
</comment>
<proteinExistence type="inferred from homology"/>
<keyword evidence="1" id="KW-0804">Transcription</keyword>
<keyword evidence="1" id="KW-0805">Transcription regulation</keyword>
<dbReference type="Proteomes" id="UP000616885">
    <property type="component" value="Unassembled WGS sequence"/>
</dbReference>
<sequence length="189" mass="20917">MASEESTPLSLRPVPVADRKPKNLAEFIARINAQPGGFRGLTETKLREEAVELENGNSTAEDDDVDMSDGEGEDEAEEQEAQTIDPVQVRNEVLTEIEQASRWAGTILETLSLLLSKQNPTLASMTLSKQLREMTGIGTLGASRLDEPNITPAQEKEQEEIAQGWTLMEIQKLATLRKLRAPSFPRRSM</sequence>
<dbReference type="AlphaFoldDB" id="A0A8H7TUS2"/>
<dbReference type="GO" id="GO:0003712">
    <property type="term" value="F:transcription coregulator activity"/>
    <property type="evidence" value="ECO:0007669"/>
    <property type="project" value="InterPro"/>
</dbReference>
<dbReference type="Pfam" id="PF10156">
    <property type="entry name" value="Med17"/>
    <property type="match status" value="1"/>
</dbReference>
<comment type="subcellular location">
    <subcellularLocation>
        <location evidence="1">Nucleus</location>
    </subcellularLocation>
</comment>
<keyword evidence="1" id="KW-0010">Activator</keyword>
<evidence type="ECO:0000313" key="4">
    <source>
        <dbReference type="Proteomes" id="UP000616885"/>
    </source>
</evidence>
<protein>
    <recommendedName>
        <fullName evidence="1">Mediator of RNA polymerase II transcription subunit 17</fullName>
    </recommendedName>
    <alternativeName>
        <fullName evidence="1">Mediator complex subunit 17</fullName>
    </alternativeName>
</protein>
<evidence type="ECO:0000256" key="1">
    <source>
        <dbReference type="RuleBase" id="RU364140"/>
    </source>
</evidence>
<evidence type="ECO:0000256" key="2">
    <source>
        <dbReference type="SAM" id="MobiDB-lite"/>
    </source>
</evidence>
<gene>
    <name evidence="1" type="primary">MED17</name>
    <name evidence="3" type="ORF">IM811_008563</name>
</gene>
<accession>A0A8H7TUS2</accession>
<dbReference type="InterPro" id="IPR019313">
    <property type="entry name" value="Mediator_Med17"/>
</dbReference>
<name>A0A8H7TUS2_BIOOC</name>
<organism evidence="3 4">
    <name type="scientific">Bionectria ochroleuca</name>
    <name type="common">Gliocladium roseum</name>
    <dbReference type="NCBI Taxonomy" id="29856"/>
    <lineage>
        <taxon>Eukaryota</taxon>
        <taxon>Fungi</taxon>
        <taxon>Dikarya</taxon>
        <taxon>Ascomycota</taxon>
        <taxon>Pezizomycotina</taxon>
        <taxon>Sordariomycetes</taxon>
        <taxon>Hypocreomycetidae</taxon>
        <taxon>Hypocreales</taxon>
        <taxon>Bionectriaceae</taxon>
        <taxon>Clonostachys</taxon>
    </lineage>
</organism>